<protein>
    <submittedName>
        <fullName evidence="2">Uncharacterized protein</fullName>
    </submittedName>
</protein>
<evidence type="ECO:0000313" key="2">
    <source>
        <dbReference type="EMBL" id="KAK5984293.1"/>
    </source>
</evidence>
<feature type="compositionally biased region" description="Basic residues" evidence="1">
    <location>
        <begin position="1"/>
        <end position="10"/>
    </location>
</feature>
<reference evidence="2 3" key="1">
    <citation type="submission" date="2019-10" db="EMBL/GenBank/DDBJ databases">
        <title>Assembly and Annotation for the nematode Trichostrongylus colubriformis.</title>
        <authorList>
            <person name="Martin J."/>
        </authorList>
    </citation>
    <scope>NUCLEOTIDE SEQUENCE [LARGE SCALE GENOMIC DNA]</scope>
    <source>
        <strain evidence="2">G859</strain>
        <tissue evidence="2">Whole worm</tissue>
    </source>
</reference>
<organism evidence="2 3">
    <name type="scientific">Trichostrongylus colubriformis</name>
    <name type="common">Black scour worm</name>
    <dbReference type="NCBI Taxonomy" id="6319"/>
    <lineage>
        <taxon>Eukaryota</taxon>
        <taxon>Metazoa</taxon>
        <taxon>Ecdysozoa</taxon>
        <taxon>Nematoda</taxon>
        <taxon>Chromadorea</taxon>
        <taxon>Rhabditida</taxon>
        <taxon>Rhabditina</taxon>
        <taxon>Rhabditomorpha</taxon>
        <taxon>Strongyloidea</taxon>
        <taxon>Trichostrongylidae</taxon>
        <taxon>Trichostrongylus</taxon>
    </lineage>
</organism>
<proteinExistence type="predicted"/>
<feature type="non-terminal residue" evidence="2">
    <location>
        <position position="1"/>
    </location>
</feature>
<accession>A0AAN8GE48</accession>
<keyword evidence="3" id="KW-1185">Reference proteome</keyword>
<gene>
    <name evidence="2" type="ORF">GCK32_011762</name>
</gene>
<feature type="region of interest" description="Disordered" evidence="1">
    <location>
        <begin position="1"/>
        <end position="68"/>
    </location>
</feature>
<sequence length="114" mass="12622">KKQERRKSTRGKASPETSSGVTKEKPPKQGKKAEHLDQLKNEPQHEGKEAAAKPSQGVDQDKQKASAVKQLAAPDIFPFTVAELERQQVNEFNMYIDKLTAKKTNSGSMMSTVI</sequence>
<comment type="caution">
    <text evidence="2">The sequence shown here is derived from an EMBL/GenBank/DDBJ whole genome shotgun (WGS) entry which is preliminary data.</text>
</comment>
<dbReference type="AlphaFoldDB" id="A0AAN8GE48"/>
<evidence type="ECO:0000256" key="1">
    <source>
        <dbReference type="SAM" id="MobiDB-lite"/>
    </source>
</evidence>
<dbReference type="Proteomes" id="UP001331761">
    <property type="component" value="Unassembled WGS sequence"/>
</dbReference>
<dbReference type="EMBL" id="WIXE01003041">
    <property type="protein sequence ID" value="KAK5984293.1"/>
    <property type="molecule type" value="Genomic_DNA"/>
</dbReference>
<feature type="compositionally biased region" description="Basic and acidic residues" evidence="1">
    <location>
        <begin position="22"/>
        <end position="51"/>
    </location>
</feature>
<name>A0AAN8GE48_TRICO</name>
<evidence type="ECO:0000313" key="3">
    <source>
        <dbReference type="Proteomes" id="UP001331761"/>
    </source>
</evidence>